<keyword evidence="4" id="KW-0479">Metal-binding</keyword>
<dbReference type="SUPFAM" id="SSF52343">
    <property type="entry name" value="Ferredoxin reductase-like, C-terminal NADP-linked domain"/>
    <property type="match status" value="1"/>
</dbReference>
<evidence type="ECO:0000259" key="14">
    <source>
        <dbReference type="PROSITE" id="PS51384"/>
    </source>
</evidence>
<dbReference type="Gene3D" id="3.40.50.80">
    <property type="entry name" value="Nucleotide-binding domain of ferredoxin-NADP reductase (FNR) module"/>
    <property type="match status" value="1"/>
</dbReference>
<accession>A0ABW6CLB5</accession>
<dbReference type="EMBL" id="JAOTJD010000011">
    <property type="protein sequence ID" value="MFD3263860.1"/>
    <property type="molecule type" value="Genomic_DNA"/>
</dbReference>
<evidence type="ECO:0000256" key="10">
    <source>
        <dbReference type="ARBA" id="ARBA00061434"/>
    </source>
</evidence>
<feature type="compositionally biased region" description="Polar residues" evidence="11">
    <location>
        <begin position="491"/>
        <end position="500"/>
    </location>
</feature>
<keyword evidence="12" id="KW-0472">Membrane</keyword>
<evidence type="ECO:0000256" key="12">
    <source>
        <dbReference type="SAM" id="Phobius"/>
    </source>
</evidence>
<evidence type="ECO:0000256" key="6">
    <source>
        <dbReference type="ARBA" id="ARBA00023002"/>
    </source>
</evidence>
<organism evidence="15 16">
    <name type="scientific">Phenylobacterium ferrooxidans</name>
    <dbReference type="NCBI Taxonomy" id="2982689"/>
    <lineage>
        <taxon>Bacteria</taxon>
        <taxon>Pseudomonadati</taxon>
        <taxon>Pseudomonadota</taxon>
        <taxon>Alphaproteobacteria</taxon>
        <taxon>Caulobacterales</taxon>
        <taxon>Caulobacteraceae</taxon>
        <taxon>Phenylobacterium</taxon>
    </lineage>
</organism>
<name>A0ABW6CLB5_9CAUL</name>
<evidence type="ECO:0000256" key="3">
    <source>
        <dbReference type="ARBA" id="ARBA00022714"/>
    </source>
</evidence>
<evidence type="ECO:0000313" key="16">
    <source>
        <dbReference type="Proteomes" id="UP001598130"/>
    </source>
</evidence>
<sequence>MMGDMMGTSGMGGGSGEGAAGCCGPMGPKPFYASMMDFPKLTDEARARIRPEALTRLGSGSQAVTAGQAALHRAQASNDASAALTALRDIRGGLSLAQSGAGALKALDEGQSPARAALTWFRREMALPPADHSGMAGGFRGLSWLHALFMVLLTAALAAALWVQWTRARRVGTLAQRLTPGAPPTPSARTGGADAPVPAVAAAAKAAEGGVPPRRPWLGVLRVKAIFEETPGVKTFRLMEPNVGPFPFTFLPGQYATVTSEIDGKKVRRSYTISSSPSQRDYIELTVKREQYGLESRHLHDHVDPGDLIEVAAPAGSFFFTGQEAEGIVLIAGGVGITPMMSVLRYLTDRAYPHDIFLLYGVRTPADIIFREELAHLARRHPNVHVTSIVAQPEGSDWSGPVGFMTPEFISAAAPEIVRRRVHLCGPPAMMDAVKGVLQQLGVPDDQVKTEDFAPPKGGPVLETQPPPAVVAGVVDVAPSSPSAPPSAQSTVTFSKSNKSGRLAPDQSVLEAAEAIGVAIDYECRVGICGRCKVPLREGSVTMEVQDSLTEEDKRDGIILACQAKSVGDLVVGA</sequence>
<comment type="cofactor">
    <cofactor evidence="9">
        <name>[2Fe-2S] cluster</name>
        <dbReference type="ChEBI" id="CHEBI:190135"/>
    </cofactor>
</comment>
<dbReference type="InterPro" id="IPR001709">
    <property type="entry name" value="Flavoprot_Pyr_Nucl_cyt_Rdtase"/>
</dbReference>
<dbReference type="PANTHER" id="PTHR47354:SF6">
    <property type="entry name" value="NADH OXIDOREDUCTASE HCR"/>
    <property type="match status" value="1"/>
</dbReference>
<dbReference type="PANTHER" id="PTHR47354">
    <property type="entry name" value="NADH OXIDOREDUCTASE HCR"/>
    <property type="match status" value="1"/>
</dbReference>
<feature type="compositionally biased region" description="Low complexity" evidence="11">
    <location>
        <begin position="478"/>
        <end position="490"/>
    </location>
</feature>
<keyword evidence="6" id="KW-0560">Oxidoreductase</keyword>
<dbReference type="Pfam" id="PF00175">
    <property type="entry name" value="NAD_binding_1"/>
    <property type="match status" value="1"/>
</dbReference>
<proteinExistence type="inferred from homology"/>
<dbReference type="Gene3D" id="2.40.30.10">
    <property type="entry name" value="Translation factors"/>
    <property type="match status" value="1"/>
</dbReference>
<dbReference type="SUPFAM" id="SSF54292">
    <property type="entry name" value="2Fe-2S ferredoxin-like"/>
    <property type="match status" value="1"/>
</dbReference>
<keyword evidence="3" id="KW-0001">2Fe-2S</keyword>
<dbReference type="InterPro" id="IPR036010">
    <property type="entry name" value="2Fe-2S_ferredoxin-like_sf"/>
</dbReference>
<dbReference type="InterPro" id="IPR050415">
    <property type="entry name" value="MRET"/>
</dbReference>
<dbReference type="PROSITE" id="PS51085">
    <property type="entry name" value="2FE2S_FER_2"/>
    <property type="match status" value="1"/>
</dbReference>
<evidence type="ECO:0000256" key="8">
    <source>
        <dbReference type="ARBA" id="ARBA00023014"/>
    </source>
</evidence>
<gene>
    <name evidence="15" type="ORF">OCL97_07780</name>
</gene>
<evidence type="ECO:0000313" key="15">
    <source>
        <dbReference type="EMBL" id="MFD3263860.1"/>
    </source>
</evidence>
<feature type="region of interest" description="Disordered" evidence="11">
    <location>
        <begin position="478"/>
        <end position="500"/>
    </location>
</feature>
<dbReference type="InterPro" id="IPR017927">
    <property type="entry name" value="FAD-bd_FR_type"/>
</dbReference>
<comment type="similarity">
    <text evidence="10">In the N-terminal section; belongs to the FAD-binding oxidoreductase type 6 family.</text>
</comment>
<feature type="domain" description="2Fe-2S ferredoxin-type" evidence="13">
    <location>
        <begin position="490"/>
        <end position="574"/>
    </location>
</feature>
<dbReference type="InterPro" id="IPR008333">
    <property type="entry name" value="Cbr1-like_FAD-bd_dom"/>
</dbReference>
<feature type="transmembrane region" description="Helical" evidence="12">
    <location>
        <begin position="144"/>
        <end position="165"/>
    </location>
</feature>
<keyword evidence="5" id="KW-0274">FAD</keyword>
<comment type="cofactor">
    <cofactor evidence="1">
        <name>FAD</name>
        <dbReference type="ChEBI" id="CHEBI:57692"/>
    </cofactor>
</comment>
<evidence type="ECO:0000256" key="4">
    <source>
        <dbReference type="ARBA" id="ARBA00022723"/>
    </source>
</evidence>
<dbReference type="InterPro" id="IPR001041">
    <property type="entry name" value="2Fe-2S_ferredoxin-type"/>
</dbReference>
<dbReference type="PRINTS" id="PR00410">
    <property type="entry name" value="PHEHYDRXLASE"/>
</dbReference>
<dbReference type="InterPro" id="IPR039261">
    <property type="entry name" value="FNR_nucleotide-bd"/>
</dbReference>
<evidence type="ECO:0000259" key="13">
    <source>
        <dbReference type="PROSITE" id="PS51085"/>
    </source>
</evidence>
<evidence type="ECO:0000256" key="9">
    <source>
        <dbReference type="ARBA" id="ARBA00034078"/>
    </source>
</evidence>
<dbReference type="InterPro" id="IPR017938">
    <property type="entry name" value="Riboflavin_synthase-like_b-brl"/>
</dbReference>
<keyword evidence="16" id="KW-1185">Reference proteome</keyword>
<dbReference type="PROSITE" id="PS51384">
    <property type="entry name" value="FAD_FR"/>
    <property type="match status" value="1"/>
</dbReference>
<evidence type="ECO:0000256" key="5">
    <source>
        <dbReference type="ARBA" id="ARBA00022827"/>
    </source>
</evidence>
<evidence type="ECO:0000256" key="1">
    <source>
        <dbReference type="ARBA" id="ARBA00001974"/>
    </source>
</evidence>
<keyword evidence="12" id="KW-1133">Transmembrane helix</keyword>
<evidence type="ECO:0000256" key="2">
    <source>
        <dbReference type="ARBA" id="ARBA00022630"/>
    </source>
</evidence>
<dbReference type="Pfam" id="PF00970">
    <property type="entry name" value="FAD_binding_6"/>
    <property type="match status" value="1"/>
</dbReference>
<dbReference type="SUPFAM" id="SSF63380">
    <property type="entry name" value="Riboflavin synthase domain-like"/>
    <property type="match status" value="1"/>
</dbReference>
<evidence type="ECO:0000256" key="7">
    <source>
        <dbReference type="ARBA" id="ARBA00023004"/>
    </source>
</evidence>
<dbReference type="CDD" id="cd00207">
    <property type="entry name" value="fer2"/>
    <property type="match status" value="1"/>
</dbReference>
<dbReference type="RefSeq" id="WP_377369093.1">
    <property type="nucleotide sequence ID" value="NZ_JAOTJD010000011.1"/>
</dbReference>
<dbReference type="InterPro" id="IPR012675">
    <property type="entry name" value="Beta-grasp_dom_sf"/>
</dbReference>
<keyword evidence="2" id="KW-0285">Flavoprotein</keyword>
<dbReference type="Proteomes" id="UP001598130">
    <property type="component" value="Unassembled WGS sequence"/>
</dbReference>
<dbReference type="CDD" id="cd06217">
    <property type="entry name" value="FNR_iron_sulfur_binding_3"/>
    <property type="match status" value="1"/>
</dbReference>
<reference evidence="15 16" key="1">
    <citation type="submission" date="2022-09" db="EMBL/GenBank/DDBJ databases">
        <title>New species of Phenylobacterium.</title>
        <authorList>
            <person name="Mieszkin S."/>
        </authorList>
    </citation>
    <scope>NUCLEOTIDE SEQUENCE [LARGE SCALE GENOMIC DNA]</scope>
    <source>
        <strain evidence="15 16">HK31-G</strain>
    </source>
</reference>
<keyword evidence="12" id="KW-0812">Transmembrane</keyword>
<keyword evidence="8" id="KW-0411">Iron-sulfur</keyword>
<dbReference type="InterPro" id="IPR001433">
    <property type="entry name" value="OxRdtase_FAD/NAD-bd"/>
</dbReference>
<comment type="caution">
    <text evidence="15">The sequence shown here is derived from an EMBL/GenBank/DDBJ whole genome shotgun (WGS) entry which is preliminary data.</text>
</comment>
<keyword evidence="7" id="KW-0408">Iron</keyword>
<evidence type="ECO:0000256" key="11">
    <source>
        <dbReference type="SAM" id="MobiDB-lite"/>
    </source>
</evidence>
<protein>
    <submittedName>
        <fullName evidence="15">FAD-binding oxidoreductase</fullName>
    </submittedName>
</protein>
<dbReference type="Pfam" id="PF00111">
    <property type="entry name" value="Fer2"/>
    <property type="match status" value="1"/>
</dbReference>
<dbReference type="Gene3D" id="3.10.20.30">
    <property type="match status" value="1"/>
</dbReference>
<feature type="domain" description="FAD-binding FR-type" evidence="14">
    <location>
        <begin position="213"/>
        <end position="321"/>
    </location>
</feature>
<dbReference type="PRINTS" id="PR00371">
    <property type="entry name" value="FPNCR"/>
</dbReference>